<dbReference type="PANTHER" id="PTHR47950:SF13">
    <property type="entry name" value="CYTOCHROME P450, FAMILY 76, SUBFAMILY G, POLYPEPTIDE 1"/>
    <property type="match status" value="1"/>
</dbReference>
<proteinExistence type="inferred from homology"/>
<comment type="similarity">
    <text evidence="1">Belongs to the cytochrome P450 family.</text>
</comment>
<dbReference type="GO" id="GO:0016705">
    <property type="term" value="F:oxidoreductase activity, acting on paired donors, with incorporation or reduction of molecular oxygen"/>
    <property type="evidence" value="ECO:0007669"/>
    <property type="project" value="InterPro"/>
</dbReference>
<dbReference type="Proteomes" id="UP000187203">
    <property type="component" value="Unassembled WGS sequence"/>
</dbReference>
<gene>
    <name evidence="2" type="ORF">COLO4_29838</name>
</gene>
<name>A0A1R3HCX1_9ROSI</name>
<dbReference type="GO" id="GO:0020037">
    <property type="term" value="F:heme binding"/>
    <property type="evidence" value="ECO:0007669"/>
    <property type="project" value="InterPro"/>
</dbReference>
<comment type="caution">
    <text evidence="2">The sequence shown here is derived from an EMBL/GenBank/DDBJ whole genome shotgun (WGS) entry which is preliminary data.</text>
</comment>
<evidence type="ECO:0000313" key="2">
    <source>
        <dbReference type="EMBL" id="OMO68198.1"/>
    </source>
</evidence>
<dbReference type="GO" id="GO:0005506">
    <property type="term" value="F:iron ion binding"/>
    <property type="evidence" value="ECO:0007669"/>
    <property type="project" value="InterPro"/>
</dbReference>
<dbReference type="InterPro" id="IPR002401">
    <property type="entry name" value="Cyt_P450_E_grp-I"/>
</dbReference>
<dbReference type="PANTHER" id="PTHR47950">
    <property type="entry name" value="CYTOCHROME P450, FAMILY 76, SUBFAMILY C, POLYPEPTIDE 5-RELATED"/>
    <property type="match status" value="1"/>
</dbReference>
<dbReference type="EMBL" id="AWUE01020407">
    <property type="protein sequence ID" value="OMO68198.1"/>
    <property type="molecule type" value="Genomic_DNA"/>
</dbReference>
<reference evidence="3" key="1">
    <citation type="submission" date="2013-09" db="EMBL/GenBank/DDBJ databases">
        <title>Corchorus olitorius genome sequencing.</title>
        <authorList>
            <person name="Alam M."/>
            <person name="Haque M.S."/>
            <person name="Islam M.S."/>
            <person name="Emdad E.M."/>
            <person name="Islam M.M."/>
            <person name="Ahmed B."/>
            <person name="Halim A."/>
            <person name="Hossen Q.M.M."/>
            <person name="Hossain M.Z."/>
            <person name="Ahmed R."/>
            <person name="Khan M.M."/>
            <person name="Islam R."/>
            <person name="Rashid M.M."/>
            <person name="Khan S.A."/>
            <person name="Rahman M.S."/>
            <person name="Alam M."/>
            <person name="Yahiya A.S."/>
            <person name="Khan M.S."/>
            <person name="Azam M.S."/>
            <person name="Haque T."/>
            <person name="Lashkar M.Z.H."/>
            <person name="Akhand A.I."/>
            <person name="Morshed G."/>
            <person name="Roy S."/>
            <person name="Uddin K.S."/>
            <person name="Rabeya T."/>
            <person name="Hossain A.S."/>
            <person name="Chowdhury A."/>
            <person name="Snigdha A.R."/>
            <person name="Mortoza M.S."/>
            <person name="Matin S.A."/>
            <person name="Hoque S.M.E."/>
            <person name="Islam M.K."/>
            <person name="Roy D.K."/>
            <person name="Haider R."/>
            <person name="Moosa M.M."/>
            <person name="Elias S.M."/>
            <person name="Hasan A.M."/>
            <person name="Jahan S."/>
            <person name="Shafiuddin M."/>
            <person name="Mahmood N."/>
            <person name="Shommy N.S."/>
        </authorList>
    </citation>
    <scope>NUCLEOTIDE SEQUENCE [LARGE SCALE GENOMIC DNA]</scope>
    <source>
        <strain evidence="3">cv. O-4</strain>
    </source>
</reference>
<dbReference type="STRING" id="93759.A0A1R3HCX1"/>
<dbReference type="OrthoDB" id="3934656at2759"/>
<dbReference type="Pfam" id="PF00067">
    <property type="entry name" value="p450"/>
    <property type="match status" value="1"/>
</dbReference>
<keyword evidence="3" id="KW-1185">Reference proteome</keyword>
<dbReference type="SUPFAM" id="SSF48264">
    <property type="entry name" value="Cytochrome P450"/>
    <property type="match status" value="1"/>
</dbReference>
<accession>A0A1R3HCX1</accession>
<dbReference type="Gene3D" id="1.10.630.10">
    <property type="entry name" value="Cytochrome P450"/>
    <property type="match status" value="1"/>
</dbReference>
<dbReference type="PRINTS" id="PR00463">
    <property type="entry name" value="EP450I"/>
</dbReference>
<evidence type="ECO:0000256" key="1">
    <source>
        <dbReference type="ARBA" id="ARBA00010617"/>
    </source>
</evidence>
<dbReference type="AlphaFoldDB" id="A0A1R3HCX1"/>
<evidence type="ECO:0000313" key="3">
    <source>
        <dbReference type="Proteomes" id="UP000187203"/>
    </source>
</evidence>
<dbReference type="GO" id="GO:0004497">
    <property type="term" value="F:monooxygenase activity"/>
    <property type="evidence" value="ECO:0007669"/>
    <property type="project" value="InterPro"/>
</dbReference>
<sequence length="307" mass="35402">MDFDIFGLISLAIAFLWFSWAMVRRHCVQESGRLPPGPMKWPVVGNILHLSWEPPHISITRLARQHGPIMTLWLGSMCTMVISTDEVAREMFKNHDVDLAGRKIYESMKGNYGLEGSIITSQYGPHWRMLRRLCTTEIFNSSRLDAMKDIRRKCIDKMVKIIEDVSAFGTNPIDIGRFFLLFNFNLIGNLMFSKDLLETDYERGAKFFYHAGQIIEFAAKPNVADFVPILKRFDPQGIKQKTQIHVEHAFEIVREFMNERIQANKDDTRSKKQGKDYLDVLLEFQGDGIEEPSKFSSTIINVVIFVS</sequence>
<organism evidence="2 3">
    <name type="scientific">Corchorus olitorius</name>
    <dbReference type="NCBI Taxonomy" id="93759"/>
    <lineage>
        <taxon>Eukaryota</taxon>
        <taxon>Viridiplantae</taxon>
        <taxon>Streptophyta</taxon>
        <taxon>Embryophyta</taxon>
        <taxon>Tracheophyta</taxon>
        <taxon>Spermatophyta</taxon>
        <taxon>Magnoliopsida</taxon>
        <taxon>eudicotyledons</taxon>
        <taxon>Gunneridae</taxon>
        <taxon>Pentapetalae</taxon>
        <taxon>rosids</taxon>
        <taxon>malvids</taxon>
        <taxon>Malvales</taxon>
        <taxon>Malvaceae</taxon>
        <taxon>Grewioideae</taxon>
        <taxon>Apeibeae</taxon>
        <taxon>Corchorus</taxon>
    </lineage>
</organism>
<dbReference type="InterPro" id="IPR001128">
    <property type="entry name" value="Cyt_P450"/>
</dbReference>
<protein>
    <submittedName>
        <fullName evidence="2">Cytochrome P450</fullName>
    </submittedName>
</protein>
<dbReference type="InterPro" id="IPR036396">
    <property type="entry name" value="Cyt_P450_sf"/>
</dbReference>